<reference evidence="3" key="1">
    <citation type="submission" date="2020-08" db="EMBL/GenBank/DDBJ databases">
        <title>Sulfitobacter aestuariivivens sp. nov., isolated from a tidal flat.</title>
        <authorList>
            <person name="Park S."/>
            <person name="Yoon J.-H."/>
        </authorList>
    </citation>
    <scope>NUCLEOTIDE SEQUENCE</scope>
    <source>
        <strain evidence="3">TSTF-M16</strain>
    </source>
</reference>
<feature type="transmembrane region" description="Helical" evidence="1">
    <location>
        <begin position="30"/>
        <end position="54"/>
    </location>
</feature>
<dbReference type="InterPro" id="IPR007730">
    <property type="entry name" value="SPOR-like_dom"/>
</dbReference>
<dbReference type="RefSeq" id="WP_191074407.1">
    <property type="nucleotide sequence ID" value="NZ_JACTAG010000001.1"/>
</dbReference>
<organism evidence="3 4">
    <name type="scientific">Sulfitobacter aestuariivivens</name>
    <dbReference type="NCBI Taxonomy" id="2766981"/>
    <lineage>
        <taxon>Bacteria</taxon>
        <taxon>Pseudomonadati</taxon>
        <taxon>Pseudomonadota</taxon>
        <taxon>Alphaproteobacteria</taxon>
        <taxon>Rhodobacterales</taxon>
        <taxon>Roseobacteraceae</taxon>
        <taxon>Sulfitobacter</taxon>
    </lineage>
</organism>
<dbReference type="EMBL" id="JACTAG010000001">
    <property type="protein sequence ID" value="MBD3663440.1"/>
    <property type="molecule type" value="Genomic_DNA"/>
</dbReference>
<name>A0A927D1R3_9RHOB</name>
<keyword evidence="1" id="KW-0812">Transmembrane</keyword>
<feature type="domain" description="SPOR" evidence="2">
    <location>
        <begin position="246"/>
        <end position="331"/>
    </location>
</feature>
<dbReference type="Proteomes" id="UP000635142">
    <property type="component" value="Unassembled WGS sequence"/>
</dbReference>
<evidence type="ECO:0000313" key="3">
    <source>
        <dbReference type="EMBL" id="MBD3663440.1"/>
    </source>
</evidence>
<protein>
    <submittedName>
        <fullName evidence="3">SPOR domain-containing protein</fullName>
    </submittedName>
</protein>
<dbReference type="PROSITE" id="PS51724">
    <property type="entry name" value="SPOR"/>
    <property type="match status" value="1"/>
</dbReference>
<keyword evidence="1" id="KW-1133">Transmembrane helix</keyword>
<evidence type="ECO:0000256" key="1">
    <source>
        <dbReference type="SAM" id="Phobius"/>
    </source>
</evidence>
<proteinExistence type="predicted"/>
<keyword evidence="4" id="KW-1185">Reference proteome</keyword>
<gene>
    <name evidence="3" type="ORF">H9Q16_05870</name>
</gene>
<dbReference type="InterPro" id="IPR036680">
    <property type="entry name" value="SPOR-like_sf"/>
</dbReference>
<dbReference type="Pfam" id="PF05036">
    <property type="entry name" value="SPOR"/>
    <property type="match status" value="1"/>
</dbReference>
<sequence length="331" mass="34221">MADFTSSPVAGGYDDANIHETASNTASNQLISFTNAAGALVSLALVVGIGIWGYKLLVRDVSGIPVVRAAEGDMRVRPEDPGGQLAQNQGLSVNAVAAEGAAAAPADQLRLAPRPVDLTAEDQIVPAAMVAPTPQVAAPATPDITAALQSGNVEELVAQLTDGIAPLTETPVTRDTSVAALVESAVAEALEDAPQPVTVAAAVLDAPGVRQSLRPQKRPSQRAQVVRVSASGVATNPALADVDAASVPVGTRLAQLGAFDSEAVAREQWDQLNTRFGTYLAGKKRVVQKATSGGRVFYRLRAMGFEDIADARRFCSALVAENADCIPVVTR</sequence>
<evidence type="ECO:0000259" key="2">
    <source>
        <dbReference type="PROSITE" id="PS51724"/>
    </source>
</evidence>
<dbReference type="GO" id="GO:0042834">
    <property type="term" value="F:peptidoglycan binding"/>
    <property type="evidence" value="ECO:0007669"/>
    <property type="project" value="InterPro"/>
</dbReference>
<comment type="caution">
    <text evidence="3">The sequence shown here is derived from an EMBL/GenBank/DDBJ whole genome shotgun (WGS) entry which is preliminary data.</text>
</comment>
<evidence type="ECO:0000313" key="4">
    <source>
        <dbReference type="Proteomes" id="UP000635142"/>
    </source>
</evidence>
<dbReference type="Gene3D" id="3.30.70.1070">
    <property type="entry name" value="Sporulation related repeat"/>
    <property type="match status" value="1"/>
</dbReference>
<keyword evidence="1" id="KW-0472">Membrane</keyword>
<accession>A0A927D1R3</accession>
<dbReference type="AlphaFoldDB" id="A0A927D1R3"/>